<sequence length="190" mass="20221">MTLGGLAATAPQDATRTAFGQVSQYLLVPVGLGMAWAAKQITDSGLHETKWFLPRMTAALVVVYFLLVKLLYRADPNAIYDLTRRQRPRLSGPMADIRAAAGDRELLPGGGLISNNNGPAAGRLGSARAYRPLRPGEKDYIDDLAWYEGRYPDESGAAPGGGGVAGGARERAVAPRGRNARSFLPSADEP</sequence>
<organism evidence="2 3">
    <name type="scientific">Monoraphidium neglectum</name>
    <dbReference type="NCBI Taxonomy" id="145388"/>
    <lineage>
        <taxon>Eukaryota</taxon>
        <taxon>Viridiplantae</taxon>
        <taxon>Chlorophyta</taxon>
        <taxon>core chlorophytes</taxon>
        <taxon>Chlorophyceae</taxon>
        <taxon>CS clade</taxon>
        <taxon>Sphaeropleales</taxon>
        <taxon>Selenastraceae</taxon>
        <taxon>Monoraphidium</taxon>
    </lineage>
</organism>
<evidence type="ECO:0000313" key="2">
    <source>
        <dbReference type="EMBL" id="KIY91398.1"/>
    </source>
</evidence>
<dbReference type="EMBL" id="KK106726">
    <property type="protein sequence ID" value="KIY91398.1"/>
    <property type="molecule type" value="Genomic_DNA"/>
</dbReference>
<keyword evidence="3" id="KW-1185">Reference proteome</keyword>
<accession>A0A0D2K5E8</accession>
<reference evidence="2 3" key="1">
    <citation type="journal article" date="2013" name="BMC Genomics">
        <title>Reconstruction of the lipid metabolism for the microalga Monoraphidium neglectum from its genome sequence reveals characteristics suitable for biofuel production.</title>
        <authorList>
            <person name="Bogen C."/>
            <person name="Al-Dilaimi A."/>
            <person name="Albersmeier A."/>
            <person name="Wichmann J."/>
            <person name="Grundmann M."/>
            <person name="Rupp O."/>
            <person name="Lauersen K.J."/>
            <person name="Blifernez-Klassen O."/>
            <person name="Kalinowski J."/>
            <person name="Goesmann A."/>
            <person name="Mussgnug J.H."/>
            <person name="Kruse O."/>
        </authorList>
    </citation>
    <scope>NUCLEOTIDE SEQUENCE [LARGE SCALE GENOMIC DNA]</scope>
    <source>
        <strain evidence="2 3">SAG 48.87</strain>
    </source>
</reference>
<protein>
    <submittedName>
        <fullName evidence="2">Uncharacterized protein</fullName>
    </submittedName>
</protein>
<dbReference type="RefSeq" id="XP_013890418.1">
    <property type="nucleotide sequence ID" value="XM_014034964.1"/>
</dbReference>
<proteinExistence type="predicted"/>
<name>A0A0D2K5E8_9CHLO</name>
<dbReference type="KEGG" id="mng:MNEG_16566"/>
<dbReference type="OrthoDB" id="545559at2759"/>
<evidence type="ECO:0000313" key="3">
    <source>
        <dbReference type="Proteomes" id="UP000054498"/>
    </source>
</evidence>
<dbReference type="AlphaFoldDB" id="A0A0D2K5E8"/>
<dbReference type="Proteomes" id="UP000054498">
    <property type="component" value="Unassembled WGS sequence"/>
</dbReference>
<feature type="region of interest" description="Disordered" evidence="1">
    <location>
        <begin position="156"/>
        <end position="190"/>
    </location>
</feature>
<evidence type="ECO:0000256" key="1">
    <source>
        <dbReference type="SAM" id="MobiDB-lite"/>
    </source>
</evidence>
<gene>
    <name evidence="2" type="ORF">MNEG_16566</name>
</gene>
<dbReference type="GeneID" id="25734338"/>